<dbReference type="EMBL" id="AP014862">
    <property type="protein sequence ID" value="BAU76155.1"/>
    <property type="molecule type" value="Genomic_DNA"/>
</dbReference>
<gene>
    <name evidence="1" type="ORF">KF707C_44670</name>
</gene>
<dbReference type="InterPro" id="IPR019276">
    <property type="entry name" value="DUF2303"/>
</dbReference>
<organism evidence="1 2">
    <name type="scientific">Metapseudomonas furukawaii</name>
    <name type="common">Pseudomonas furukawaii</name>
    <dbReference type="NCBI Taxonomy" id="1149133"/>
    <lineage>
        <taxon>Bacteria</taxon>
        <taxon>Pseudomonadati</taxon>
        <taxon>Pseudomonadota</taxon>
        <taxon>Gammaproteobacteria</taxon>
        <taxon>Pseudomonadales</taxon>
        <taxon>Pseudomonadaceae</taxon>
        <taxon>Metapseudomonas</taxon>
    </lineage>
</organism>
<dbReference type="KEGG" id="pfuw:KF707C_44670"/>
<dbReference type="Pfam" id="PF10065">
    <property type="entry name" value="DUF2303"/>
    <property type="match status" value="1"/>
</dbReference>
<reference evidence="1 2" key="2">
    <citation type="journal article" date="2017" name="Int. J. Syst. Evol. Microbiol.">
        <title>Pseudomonas furukawaii sp. nov., a polychlorinated biphenyl-degrading bacterium isolated from biphenyl-contaminated soil in Japan.</title>
        <authorList>
            <person name="Kimura N."/>
            <person name="Watanabe T."/>
            <person name="Suenaga H."/>
            <person name="Fujihara H."/>
            <person name="Futagami T."/>
            <person name="Goto M."/>
            <person name="Hanada S."/>
            <person name="Hirose J."/>
        </authorList>
    </citation>
    <scope>NUCLEOTIDE SEQUENCE [LARGE SCALE GENOMIC DNA]</scope>
    <source>
        <strain evidence="2">DSM 10086 / NBRC 110670 / KF707</strain>
    </source>
</reference>
<name>A0AAD1C3Q6_METFU</name>
<proteinExistence type="predicted"/>
<dbReference type="AlphaFoldDB" id="A0AAD1C3Q6"/>
<dbReference type="Proteomes" id="UP000218554">
    <property type="component" value="Chromosome"/>
</dbReference>
<evidence type="ECO:0000313" key="2">
    <source>
        <dbReference type="Proteomes" id="UP000218554"/>
    </source>
</evidence>
<protein>
    <submittedName>
        <fullName evidence="1">Phage protein</fullName>
    </submittedName>
</protein>
<evidence type="ECO:0000313" key="1">
    <source>
        <dbReference type="EMBL" id="BAU76155.1"/>
    </source>
</evidence>
<reference evidence="2" key="1">
    <citation type="submission" date="2015-05" db="EMBL/GenBank/DDBJ databases">
        <title>Draft genome sequencing of a biphenyl-degrading bacterium, Pseudomonas balearica KF707 (=NBRC110670).</title>
        <authorList>
            <person name="Kimura N."/>
            <person name="Hirose J."/>
            <person name="Watanabe T."/>
            <person name="Suenaga H."/>
            <person name="Fujihara H."/>
            <person name="Noguchi M."/>
            <person name="Hashimoto M."/>
            <person name="Shimodaira J."/>
            <person name="Tsuchikane K."/>
            <person name="Hosoyama A."/>
            <person name="Yamazoe A."/>
            <person name="Fujita N."/>
            <person name="Furukawa K."/>
        </authorList>
    </citation>
    <scope>NUCLEOTIDE SEQUENCE [LARGE SCALE GENOMIC DNA]</scope>
    <source>
        <strain evidence="2">DSM 10086 / NBRC 110670 / KF707</strain>
    </source>
</reference>
<dbReference type="RefSeq" id="WP_004421215.1">
    <property type="nucleotide sequence ID" value="NZ_AJMR01000099.1"/>
</dbReference>
<accession>A0AAD1C3Q6</accession>
<keyword evidence="2" id="KW-1185">Reference proteome</keyword>
<sequence length="274" mass="29437">MLQKDTLQLILANALAAASQQINIVGGAQLAVLPESVKLSNLEPYQAGRNRFRGALATHSITDFSKYVAGHTTDNQTPAGFVDQDQMSATIIFNLGTDAAPGHGDDSATLTLKQTAAYTALQAILGRGLSQQALAEWLEDWMPHLVASAGEDSIGMPAAINAVRRMTIKAASTRDSVVGDFSASRSAMDEIEARRLETMPSTFVFSTAPYEGLSVASITLRLSVITGRDEPLLKLRWVGEESQREEFAKEFKDVLEQQVGGLVPLTIGTFNLGK</sequence>